<dbReference type="RefSeq" id="WP_094946832.1">
    <property type="nucleotide sequence ID" value="NZ_JBMHIA010000034.1"/>
</dbReference>
<dbReference type="OrthoDB" id="5691075at2"/>
<sequence length="58" mass="6449">MNKIFKVIWCNVTQSWVAVSELQRAKGKVKAKIALLSTATLFINLLGGGSFSCKNRYD</sequence>
<gene>
    <name evidence="3" type="ORF">CFY87_08920</name>
    <name evidence="4" type="ORF">NCTC10851_02205</name>
</gene>
<proteinExistence type="predicted"/>
<evidence type="ECO:0000259" key="2">
    <source>
        <dbReference type="Pfam" id="PF13018"/>
    </source>
</evidence>
<accession>A0A263HC25</accession>
<evidence type="ECO:0000313" key="3">
    <source>
        <dbReference type="EMBL" id="OZN24562.1"/>
    </source>
</evidence>
<keyword evidence="1" id="KW-0812">Transmembrane</keyword>
<feature type="domain" description="ESPR" evidence="2">
    <location>
        <begin position="1"/>
        <end position="39"/>
    </location>
</feature>
<keyword evidence="1" id="KW-0472">Membrane</keyword>
<dbReference type="InterPro" id="IPR024973">
    <property type="entry name" value="ESPR"/>
</dbReference>
<dbReference type="AlphaFoldDB" id="A0A263HC25"/>
<dbReference type="Proteomes" id="UP000254507">
    <property type="component" value="Unassembled WGS sequence"/>
</dbReference>
<feature type="transmembrane region" description="Helical" evidence="1">
    <location>
        <begin position="33"/>
        <end position="52"/>
    </location>
</feature>
<protein>
    <submittedName>
        <fullName evidence="4">Autotransporter adhesin</fullName>
    </submittedName>
</protein>
<dbReference type="EMBL" id="NLFK01000008">
    <property type="protein sequence ID" value="OZN24562.1"/>
    <property type="molecule type" value="Genomic_DNA"/>
</dbReference>
<reference evidence="4 6" key="2">
    <citation type="submission" date="2018-06" db="EMBL/GenBank/DDBJ databases">
        <authorList>
            <consortium name="Pathogen Informatics"/>
            <person name="Doyle S."/>
        </authorList>
    </citation>
    <scope>NUCLEOTIDE SEQUENCE [LARGE SCALE GENOMIC DNA]</scope>
    <source>
        <strain evidence="4 6">NCTC10851</strain>
    </source>
</reference>
<name>A0A263HC25_9PAST</name>
<reference evidence="3 5" key="1">
    <citation type="submission" date="2017-07" db="EMBL/GenBank/DDBJ databases">
        <title>Virulence factors identified in Actinobacillus seminis.</title>
        <authorList>
            <person name="Negrete-Abascal E."/>
            <person name="Vaca-Pacheco S."/>
            <person name="Montes-Garcia F."/>
            <person name="Leyto-Gil A.M."/>
            <person name="Fragoso-Garcia E."/>
            <person name="Carvente-Garcia R."/>
            <person name="Perez-Agueros S."/>
            <person name="Castelan-Sanchez H.G."/>
            <person name="Garcia-Molina A."/>
            <person name="Villamar T.E."/>
            <person name="Vazquez-Cruz C."/>
        </authorList>
    </citation>
    <scope>NUCLEOTIDE SEQUENCE [LARGE SCALE GENOMIC DNA]</scope>
    <source>
        <strain evidence="3 5">ATCC 15768</strain>
    </source>
</reference>
<evidence type="ECO:0000313" key="5">
    <source>
        <dbReference type="Proteomes" id="UP000215738"/>
    </source>
</evidence>
<organism evidence="4 6">
    <name type="scientific">Actinobacillus seminis</name>
    <dbReference type="NCBI Taxonomy" id="722"/>
    <lineage>
        <taxon>Bacteria</taxon>
        <taxon>Pseudomonadati</taxon>
        <taxon>Pseudomonadota</taxon>
        <taxon>Gammaproteobacteria</taxon>
        <taxon>Pasteurellales</taxon>
        <taxon>Pasteurellaceae</taxon>
        <taxon>Actinobacillus</taxon>
    </lineage>
</organism>
<dbReference type="EMBL" id="UFSB01000001">
    <property type="protein sequence ID" value="SUU38668.1"/>
    <property type="molecule type" value="Genomic_DNA"/>
</dbReference>
<evidence type="ECO:0000256" key="1">
    <source>
        <dbReference type="SAM" id="Phobius"/>
    </source>
</evidence>
<keyword evidence="1" id="KW-1133">Transmembrane helix</keyword>
<keyword evidence="5" id="KW-1185">Reference proteome</keyword>
<dbReference type="Proteomes" id="UP000215738">
    <property type="component" value="Unassembled WGS sequence"/>
</dbReference>
<evidence type="ECO:0000313" key="6">
    <source>
        <dbReference type="Proteomes" id="UP000254507"/>
    </source>
</evidence>
<evidence type="ECO:0000313" key="4">
    <source>
        <dbReference type="EMBL" id="SUU38668.1"/>
    </source>
</evidence>
<dbReference type="Pfam" id="PF13018">
    <property type="entry name" value="ESPR"/>
    <property type="match status" value="1"/>
</dbReference>
<dbReference type="InParanoid" id="A0A263HC25"/>